<dbReference type="Gene3D" id="3.40.50.150">
    <property type="entry name" value="Vaccinia Virus protein VP39"/>
    <property type="match status" value="1"/>
</dbReference>
<comment type="similarity">
    <text evidence="1">Belongs to the methyltransferase superfamily. LaeA methyltransferase family.</text>
</comment>
<feature type="region of interest" description="Disordered" evidence="2">
    <location>
        <begin position="1"/>
        <end position="72"/>
    </location>
</feature>
<evidence type="ECO:0000256" key="1">
    <source>
        <dbReference type="ARBA" id="ARBA00038158"/>
    </source>
</evidence>
<gene>
    <name evidence="3" type="ORF">CGCSCA2_v002648</name>
</gene>
<dbReference type="EMBL" id="QPMT01000005">
    <property type="protein sequence ID" value="KAF4864016.1"/>
    <property type="molecule type" value="Genomic_DNA"/>
</dbReference>
<dbReference type="AlphaFoldDB" id="A0A9P5EZV2"/>
<dbReference type="PANTHER" id="PTHR43591">
    <property type="entry name" value="METHYLTRANSFERASE"/>
    <property type="match status" value="1"/>
</dbReference>
<evidence type="ECO:0000313" key="4">
    <source>
        <dbReference type="Proteomes" id="UP000711996"/>
    </source>
</evidence>
<dbReference type="Pfam" id="PF13489">
    <property type="entry name" value="Methyltransf_23"/>
    <property type="match status" value="1"/>
</dbReference>
<dbReference type="Proteomes" id="UP000711996">
    <property type="component" value="Unassembled WGS sequence"/>
</dbReference>
<proteinExistence type="inferred from homology"/>
<comment type="caution">
    <text evidence="3">The sequence shown here is derived from an EMBL/GenBank/DDBJ whole genome shotgun (WGS) entry which is preliminary data.</text>
</comment>
<dbReference type="OrthoDB" id="2013972at2759"/>
<organism evidence="3 4">
    <name type="scientific">Colletotrichum siamense</name>
    <name type="common">Anthracnose fungus</name>
    <dbReference type="NCBI Taxonomy" id="690259"/>
    <lineage>
        <taxon>Eukaryota</taxon>
        <taxon>Fungi</taxon>
        <taxon>Dikarya</taxon>
        <taxon>Ascomycota</taxon>
        <taxon>Pezizomycotina</taxon>
        <taxon>Sordariomycetes</taxon>
        <taxon>Hypocreomycetidae</taxon>
        <taxon>Glomerellales</taxon>
        <taxon>Glomerellaceae</taxon>
        <taxon>Colletotrichum</taxon>
        <taxon>Colletotrichum gloeosporioides species complex</taxon>
    </lineage>
</organism>
<reference evidence="3" key="1">
    <citation type="submission" date="2019-06" db="EMBL/GenBank/DDBJ databases">
        <authorList>
            <person name="Gan P."/>
            <person name="Shirasu K."/>
        </authorList>
    </citation>
    <scope>NUCLEOTIDE SEQUENCE [LARGE SCALE GENOMIC DNA]</scope>
    <source>
        <strain evidence="3">CAD2</strain>
    </source>
</reference>
<keyword evidence="4" id="KW-1185">Reference proteome</keyword>
<evidence type="ECO:0000256" key="2">
    <source>
        <dbReference type="SAM" id="MobiDB-lite"/>
    </source>
</evidence>
<dbReference type="PANTHER" id="PTHR43591:SF31">
    <property type="entry name" value="LAEA-LIKE, PUTATIVE (AFU_ORTHOLOGUE AFUA_8G01930)-RELATED"/>
    <property type="match status" value="1"/>
</dbReference>
<dbReference type="GO" id="GO:0008168">
    <property type="term" value="F:methyltransferase activity"/>
    <property type="evidence" value="ECO:0007669"/>
    <property type="project" value="TreeGrafter"/>
</dbReference>
<dbReference type="CDD" id="cd02440">
    <property type="entry name" value="AdoMet_MTases"/>
    <property type="match status" value="1"/>
</dbReference>
<sequence length="371" mass="41276">MSDQQQQGEATAASAATPAARASSPQPATQPSTTIEPTPEPELQAPLEPDDDGASIDGYSTTDDSQASLRSTILDYRRENGRTYHRLSDGKYIMPNDEQEQERLDIVNHIWVLQLDGEFALCPKNKGAKRVLDLGTGTGIWCLDYADAYPDAEVIGVDLSPIQPGYVPPNCRFEVDDVEKEWTWSTPFDFIVARNMIGAFSDWDAIAKQAYDNLEPGGYFEIQDAQYPACCDDGTLPEDSALAKYARLIAEACDIIGRSVTKTHTFDTVLKNAGFDDVYKQPIRFPISPWPKDKTMKDIGLWTQASLLVGLEGMSLALFTRTLGWTKEETLILCAQVRSEIKDTKVHAYWQGYIVYGRKPLDADKNEDVQN</sequence>
<evidence type="ECO:0000313" key="3">
    <source>
        <dbReference type="EMBL" id="KAF4864016.1"/>
    </source>
</evidence>
<name>A0A9P5EZV2_COLSI</name>
<accession>A0A9P5EZV2</accession>
<feature type="compositionally biased region" description="Low complexity" evidence="2">
    <location>
        <begin position="1"/>
        <end position="37"/>
    </location>
</feature>
<protein>
    <submittedName>
        <fullName evidence="3">Secondary metabolism regulator LAE1</fullName>
    </submittedName>
</protein>
<feature type="compositionally biased region" description="Polar residues" evidence="2">
    <location>
        <begin position="58"/>
        <end position="71"/>
    </location>
</feature>
<dbReference type="SUPFAM" id="SSF53335">
    <property type="entry name" value="S-adenosyl-L-methionine-dependent methyltransferases"/>
    <property type="match status" value="1"/>
</dbReference>
<dbReference type="InterPro" id="IPR029063">
    <property type="entry name" value="SAM-dependent_MTases_sf"/>
</dbReference>